<keyword evidence="2" id="KW-1185">Reference proteome</keyword>
<dbReference type="AlphaFoldDB" id="A0A540WST0"/>
<dbReference type="Proteomes" id="UP000315369">
    <property type="component" value="Unassembled WGS sequence"/>
</dbReference>
<organism evidence="1 2">
    <name type="scientific">Myxococcus llanfairpwllgwyngyllgogerychwyrndrobwllllantysiliogogogochensis</name>
    <dbReference type="NCBI Taxonomy" id="2590453"/>
    <lineage>
        <taxon>Bacteria</taxon>
        <taxon>Pseudomonadati</taxon>
        <taxon>Myxococcota</taxon>
        <taxon>Myxococcia</taxon>
        <taxon>Myxococcales</taxon>
        <taxon>Cystobacterineae</taxon>
        <taxon>Myxococcaceae</taxon>
        <taxon>Myxococcus</taxon>
    </lineage>
</organism>
<reference evidence="1 2" key="1">
    <citation type="submission" date="2019-06" db="EMBL/GenBank/DDBJ databases">
        <authorList>
            <person name="Livingstone P."/>
            <person name="Whitworth D."/>
        </authorList>
    </citation>
    <scope>NUCLEOTIDE SEQUENCE [LARGE SCALE GENOMIC DNA]</scope>
    <source>
        <strain evidence="1 2">AM401</strain>
    </source>
</reference>
<comment type="caution">
    <text evidence="1">The sequence shown here is derived from an EMBL/GenBank/DDBJ whole genome shotgun (WGS) entry which is preliminary data.</text>
</comment>
<protein>
    <submittedName>
        <fullName evidence="1">Uncharacterized protein</fullName>
    </submittedName>
</protein>
<dbReference type="RefSeq" id="WP_141646240.1">
    <property type="nucleotide sequence ID" value="NZ_VIFM01000159.1"/>
</dbReference>
<evidence type="ECO:0000313" key="2">
    <source>
        <dbReference type="Proteomes" id="UP000315369"/>
    </source>
</evidence>
<sequence>MKILSLRFQSTSSHETLAALTAACRPFGSLTGPELPHDEVPRLMVGAQESDNLEDVARAVGALAAALRKTDADQWSELRVTGHSVGLVTPTSRTQIRLTGSTTSWLYVEVDFGEAGSADRAGQILYAAHEAGVEFTARAAEGMLSASQVRALVRERAEGMLTWVESEVVRCPTGSYAAELPHLRRRVAELRA</sequence>
<accession>A0A540WST0</accession>
<gene>
    <name evidence="1" type="ORF">FJV41_31210</name>
</gene>
<name>A0A540WST0_9BACT</name>
<proteinExistence type="predicted"/>
<dbReference type="EMBL" id="VIFM01000159">
    <property type="protein sequence ID" value="TQF11997.1"/>
    <property type="molecule type" value="Genomic_DNA"/>
</dbReference>
<evidence type="ECO:0000313" key="1">
    <source>
        <dbReference type="EMBL" id="TQF11997.1"/>
    </source>
</evidence>